<keyword evidence="2" id="KW-0378">Hydrolase</keyword>
<evidence type="ECO:0000313" key="5">
    <source>
        <dbReference type="EMBL" id="QFI55106.1"/>
    </source>
</evidence>
<keyword evidence="1" id="KW-0808">Transferase</keyword>
<keyword evidence="6" id="KW-1185">Reference proteome</keyword>
<dbReference type="KEGG" id="asim:FE240_10660"/>
<gene>
    <name evidence="5" type="ORF">FE240_10660</name>
</gene>
<dbReference type="InterPro" id="IPR007053">
    <property type="entry name" value="LRAT_dom"/>
</dbReference>
<proteinExistence type="predicted"/>
<evidence type="ECO:0000256" key="2">
    <source>
        <dbReference type="ARBA" id="ARBA00022801"/>
    </source>
</evidence>
<accession>A0A5J6WVE2</accession>
<dbReference type="AlphaFoldDB" id="A0A5J6WVE2"/>
<sequence length="192" mass="20480">MTMPPLNLGDHLSVQRLGYSHHGLYVGDGQVIHYQGPFANDGQTGQIVLSVLDDFHGEQSLQVVSHPSCPFSPEECVARAFSRLGEQDYHLLFNNCEHFVLWCIEDRHSSPQVNYATTALAATGSQLLKSSQGSQAITSGLMGASVSLASAPATSGTILSVTAVSAPAWAPLAVGVAVAYGTHRLFKWLTDD</sequence>
<dbReference type="GO" id="GO:0016410">
    <property type="term" value="F:N-acyltransferase activity"/>
    <property type="evidence" value="ECO:0007669"/>
    <property type="project" value="TreeGrafter"/>
</dbReference>
<dbReference type="Gene3D" id="3.90.1720.10">
    <property type="entry name" value="endopeptidase domain like (from Nostoc punctiforme)"/>
    <property type="match status" value="1"/>
</dbReference>
<evidence type="ECO:0000256" key="1">
    <source>
        <dbReference type="ARBA" id="ARBA00022679"/>
    </source>
</evidence>
<protein>
    <recommendedName>
        <fullName evidence="4">LRAT domain-containing protein</fullName>
    </recommendedName>
</protein>
<dbReference type="GO" id="GO:0070292">
    <property type="term" value="P:N-acylphosphatidylethanolamine metabolic process"/>
    <property type="evidence" value="ECO:0007669"/>
    <property type="project" value="TreeGrafter"/>
</dbReference>
<evidence type="ECO:0000259" key="4">
    <source>
        <dbReference type="PROSITE" id="PS51934"/>
    </source>
</evidence>
<dbReference type="GO" id="GO:0008970">
    <property type="term" value="F:phospholipase A1 activity"/>
    <property type="evidence" value="ECO:0007669"/>
    <property type="project" value="TreeGrafter"/>
</dbReference>
<reference evidence="5 6" key="1">
    <citation type="submission" date="2019-05" db="EMBL/GenBank/DDBJ databases">
        <title>OXA-830, a novel chromosomally encoded expanded-spectrum class D beta-lactamase in Aeromonas simiae.</title>
        <authorList>
            <person name="Zhou W."/>
            <person name="Chen Q."/>
        </authorList>
    </citation>
    <scope>NUCLEOTIDE SEQUENCE [LARGE SCALE GENOMIC DNA]</scope>
    <source>
        <strain evidence="5 6">A6</strain>
    </source>
</reference>
<dbReference type="Proteomes" id="UP000594034">
    <property type="component" value="Chromosome"/>
</dbReference>
<dbReference type="PANTHER" id="PTHR13943">
    <property type="entry name" value="HRAS-LIKE SUPPRESSOR - RELATED"/>
    <property type="match status" value="1"/>
</dbReference>
<dbReference type="EMBL" id="CP040449">
    <property type="protein sequence ID" value="QFI55106.1"/>
    <property type="molecule type" value="Genomic_DNA"/>
</dbReference>
<name>A0A5J6WVE2_9GAMM</name>
<dbReference type="PROSITE" id="PS51934">
    <property type="entry name" value="LRAT"/>
    <property type="match status" value="1"/>
</dbReference>
<dbReference type="RefSeq" id="WP_193000824.1">
    <property type="nucleotide sequence ID" value="NZ_CP040449.1"/>
</dbReference>
<keyword evidence="3" id="KW-0443">Lipid metabolism</keyword>
<organism evidence="5 6">
    <name type="scientific">Aeromonas simiae</name>
    <dbReference type="NCBI Taxonomy" id="218936"/>
    <lineage>
        <taxon>Bacteria</taxon>
        <taxon>Pseudomonadati</taxon>
        <taxon>Pseudomonadota</taxon>
        <taxon>Gammaproteobacteria</taxon>
        <taxon>Aeromonadales</taxon>
        <taxon>Aeromonadaceae</taxon>
        <taxon>Aeromonas</taxon>
    </lineage>
</organism>
<dbReference type="GO" id="GO:0005737">
    <property type="term" value="C:cytoplasm"/>
    <property type="evidence" value="ECO:0007669"/>
    <property type="project" value="TreeGrafter"/>
</dbReference>
<dbReference type="PANTHER" id="PTHR13943:SF77">
    <property type="entry name" value="LRAT DOMAIN-CONTAINING PROTEIN"/>
    <property type="match status" value="1"/>
</dbReference>
<dbReference type="Pfam" id="PF04970">
    <property type="entry name" value="LRAT"/>
    <property type="match status" value="1"/>
</dbReference>
<evidence type="ECO:0000256" key="3">
    <source>
        <dbReference type="ARBA" id="ARBA00023098"/>
    </source>
</evidence>
<dbReference type="GO" id="GO:0004623">
    <property type="term" value="F:phospholipase A2 activity"/>
    <property type="evidence" value="ECO:0007669"/>
    <property type="project" value="TreeGrafter"/>
</dbReference>
<evidence type="ECO:0000313" key="6">
    <source>
        <dbReference type="Proteomes" id="UP000594034"/>
    </source>
</evidence>
<dbReference type="InterPro" id="IPR051496">
    <property type="entry name" value="H-rev107_PLA/AT"/>
</dbReference>
<feature type="domain" description="LRAT" evidence="4">
    <location>
        <begin position="11"/>
        <end position="112"/>
    </location>
</feature>